<gene>
    <name evidence="1" type="ORF">ACFFP0_04545</name>
</gene>
<organism evidence="1 2">
    <name type="scientific">Rhizobium puerariae</name>
    <dbReference type="NCBI Taxonomy" id="1585791"/>
    <lineage>
        <taxon>Bacteria</taxon>
        <taxon>Pseudomonadati</taxon>
        <taxon>Pseudomonadota</taxon>
        <taxon>Alphaproteobacteria</taxon>
        <taxon>Hyphomicrobiales</taxon>
        <taxon>Rhizobiaceae</taxon>
        <taxon>Rhizobium/Agrobacterium group</taxon>
        <taxon>Rhizobium</taxon>
    </lineage>
</organism>
<accession>A0ABV6AEI6</accession>
<comment type="caution">
    <text evidence="1">The sequence shown here is derived from an EMBL/GenBank/DDBJ whole genome shotgun (WGS) entry which is preliminary data.</text>
</comment>
<dbReference type="EMBL" id="JBHMAA010000006">
    <property type="protein sequence ID" value="MFB9948103.1"/>
    <property type="molecule type" value="Genomic_DNA"/>
</dbReference>
<evidence type="ECO:0000313" key="1">
    <source>
        <dbReference type="EMBL" id="MFB9948103.1"/>
    </source>
</evidence>
<dbReference type="Proteomes" id="UP001589692">
    <property type="component" value="Unassembled WGS sequence"/>
</dbReference>
<dbReference type="RefSeq" id="WP_377256877.1">
    <property type="nucleotide sequence ID" value="NZ_JBHMAA010000006.1"/>
</dbReference>
<name>A0ABV6AEI6_9HYPH</name>
<evidence type="ECO:0000313" key="2">
    <source>
        <dbReference type="Proteomes" id="UP001589692"/>
    </source>
</evidence>
<sequence length="313" mass="34222">MAGHQDFDGEIRRIGGALNVLREALAPVAAALARVASEAALPEEEGLAAVGDHLKSEAPDRHALEASIARLTAGLSAAIEEGKREFDAREVPTRFEKLIGLVSGAAMRRRQRARWRNRVPADHLAELLRRADVLVGLVRAECTSLLAERREGENDLVAFIDHRPEILEKLRGGAGAAMSGVEAVRQTERFVELFQAFVDRLNANIGTCNVLLHKLMADTEDLLILYRVVSEAAPRHGSETMEPDAFPHLASAVGRMARGMLTVHGLERRLMRVSQAFAERFPKEAAEAAATEPRLSNAGWRPPAFAGFRPVRS</sequence>
<proteinExistence type="predicted"/>
<protein>
    <submittedName>
        <fullName evidence="1">Uncharacterized protein</fullName>
    </submittedName>
</protein>
<keyword evidence="2" id="KW-1185">Reference proteome</keyword>
<reference evidence="1 2" key="1">
    <citation type="submission" date="2024-09" db="EMBL/GenBank/DDBJ databases">
        <authorList>
            <person name="Sun Q."/>
            <person name="Mori K."/>
        </authorList>
    </citation>
    <scope>NUCLEOTIDE SEQUENCE [LARGE SCALE GENOMIC DNA]</scope>
    <source>
        <strain evidence="1 2">TBRC 4938</strain>
    </source>
</reference>